<keyword evidence="1" id="KW-0378">Hydrolase</keyword>
<feature type="domain" description="Glycoside hydrolase family 42 N-terminal" evidence="3">
    <location>
        <begin position="8"/>
        <end position="157"/>
    </location>
</feature>
<dbReference type="Gene3D" id="3.20.20.80">
    <property type="entry name" value="Glycosidases"/>
    <property type="match status" value="1"/>
</dbReference>
<dbReference type="GO" id="GO:0005975">
    <property type="term" value="P:carbohydrate metabolic process"/>
    <property type="evidence" value="ECO:0007669"/>
    <property type="project" value="InterPro"/>
</dbReference>
<evidence type="ECO:0000313" key="4">
    <source>
        <dbReference type="EMBL" id="SNT75267.1"/>
    </source>
</evidence>
<dbReference type="AlphaFoldDB" id="A0A239Q029"/>
<dbReference type="RefSeq" id="WP_200815383.1">
    <property type="nucleotide sequence ID" value="NZ_FZQA01000007.1"/>
</dbReference>
<dbReference type="Pfam" id="PF02449">
    <property type="entry name" value="Glyco_hydro_42"/>
    <property type="match status" value="1"/>
</dbReference>
<protein>
    <submittedName>
        <fullName evidence="4">Beta-galactosidase</fullName>
    </submittedName>
</protein>
<dbReference type="PANTHER" id="PTHR36447:SF1">
    <property type="entry name" value="BETA-GALACTOSIDASE GANA"/>
    <property type="match status" value="1"/>
</dbReference>
<dbReference type="InterPro" id="IPR017853">
    <property type="entry name" value="GH"/>
</dbReference>
<accession>A0A239Q029</accession>
<name>A0A239Q029_9PROT</name>
<keyword evidence="5" id="KW-1185">Reference proteome</keyword>
<dbReference type="GO" id="GO:0009341">
    <property type="term" value="C:beta-galactosidase complex"/>
    <property type="evidence" value="ECO:0007669"/>
    <property type="project" value="InterPro"/>
</dbReference>
<dbReference type="PANTHER" id="PTHR36447">
    <property type="entry name" value="BETA-GALACTOSIDASE GANA"/>
    <property type="match status" value="1"/>
</dbReference>
<organism evidence="4 5">
    <name type="scientific">Amphiplicatus metriothermophilus</name>
    <dbReference type="NCBI Taxonomy" id="1519374"/>
    <lineage>
        <taxon>Bacteria</taxon>
        <taxon>Pseudomonadati</taxon>
        <taxon>Pseudomonadota</taxon>
        <taxon>Alphaproteobacteria</taxon>
        <taxon>Parvularculales</taxon>
        <taxon>Parvularculaceae</taxon>
        <taxon>Amphiplicatus</taxon>
    </lineage>
</organism>
<dbReference type="EMBL" id="FZQA01000007">
    <property type="protein sequence ID" value="SNT75267.1"/>
    <property type="molecule type" value="Genomic_DNA"/>
</dbReference>
<dbReference type="InterPro" id="IPR013529">
    <property type="entry name" value="Glyco_hydro_42_N"/>
</dbReference>
<evidence type="ECO:0000259" key="3">
    <source>
        <dbReference type="Pfam" id="PF02449"/>
    </source>
</evidence>
<reference evidence="4 5" key="1">
    <citation type="submission" date="2017-07" db="EMBL/GenBank/DDBJ databases">
        <authorList>
            <person name="Sun Z.S."/>
            <person name="Albrecht U."/>
            <person name="Echele G."/>
            <person name="Lee C.C."/>
        </authorList>
    </citation>
    <scope>NUCLEOTIDE SEQUENCE [LARGE SCALE GENOMIC DNA]</scope>
    <source>
        <strain evidence="4 5">CGMCC 1.12710</strain>
    </source>
</reference>
<dbReference type="SUPFAM" id="SSF51445">
    <property type="entry name" value="(Trans)glycosidases"/>
    <property type="match status" value="1"/>
</dbReference>
<dbReference type="Proteomes" id="UP000198346">
    <property type="component" value="Unassembled WGS sequence"/>
</dbReference>
<evidence type="ECO:0000256" key="2">
    <source>
        <dbReference type="ARBA" id="ARBA00023295"/>
    </source>
</evidence>
<proteinExistence type="predicted"/>
<dbReference type="GO" id="GO:0004565">
    <property type="term" value="F:beta-galactosidase activity"/>
    <property type="evidence" value="ECO:0007669"/>
    <property type="project" value="InterPro"/>
</dbReference>
<evidence type="ECO:0000256" key="1">
    <source>
        <dbReference type="ARBA" id="ARBA00022801"/>
    </source>
</evidence>
<gene>
    <name evidence="4" type="ORF">SAMN06297382_2642</name>
</gene>
<evidence type="ECO:0000313" key="5">
    <source>
        <dbReference type="Proteomes" id="UP000198346"/>
    </source>
</evidence>
<sequence>MDEIWPRLSALGLNAVLAPVYWEMIEPEEGRFDFSLVDALLKRARAHDQRLVLLWFGSWKNSMSSYAPAWAKRDAARFPRAETKDGTRQEILSPFSEANLDADRKALVALMTHLAEVDAKHRTVVMVQVENEIGMIPEARDHSPRAGSARQRLLRLRRARRDRIQSALDRIH</sequence>
<keyword evidence="2" id="KW-0326">Glycosidase</keyword>
<dbReference type="InterPro" id="IPR003476">
    <property type="entry name" value="Glyco_hydro_42"/>
</dbReference>